<keyword evidence="3" id="KW-1185">Reference proteome</keyword>
<proteinExistence type="predicted"/>
<feature type="compositionally biased region" description="Basic and acidic residues" evidence="1">
    <location>
        <begin position="247"/>
        <end position="268"/>
    </location>
</feature>
<feature type="compositionally biased region" description="Basic and acidic residues" evidence="1">
    <location>
        <begin position="190"/>
        <end position="212"/>
    </location>
</feature>
<feature type="compositionally biased region" description="Acidic residues" evidence="1">
    <location>
        <begin position="213"/>
        <end position="227"/>
    </location>
</feature>
<evidence type="ECO:0000313" key="3">
    <source>
        <dbReference type="Proteomes" id="UP000198211"/>
    </source>
</evidence>
<reference evidence="3" key="1">
    <citation type="submission" date="2017-03" db="EMBL/GenBank/DDBJ databases">
        <title>Phytopthora megakarya and P. palmivora, two closely related causual agents of cacao black pod achieved similar genome size and gene model numbers by different mechanisms.</title>
        <authorList>
            <person name="Ali S."/>
            <person name="Shao J."/>
            <person name="Larry D.J."/>
            <person name="Kronmiller B."/>
            <person name="Shen D."/>
            <person name="Strem M.D."/>
            <person name="Melnick R.L."/>
            <person name="Guiltinan M.J."/>
            <person name="Tyler B.M."/>
            <person name="Meinhardt L.W."/>
            <person name="Bailey B.A."/>
        </authorList>
    </citation>
    <scope>NUCLEOTIDE SEQUENCE [LARGE SCALE GENOMIC DNA]</scope>
    <source>
        <strain evidence="3">zdho120</strain>
    </source>
</reference>
<accession>A0A225V915</accession>
<gene>
    <name evidence="2" type="ORF">PHMEG_00026676</name>
</gene>
<dbReference type="AlphaFoldDB" id="A0A225V915"/>
<comment type="caution">
    <text evidence="2">The sequence shown here is derived from an EMBL/GenBank/DDBJ whole genome shotgun (WGS) entry which is preliminary data.</text>
</comment>
<feature type="compositionally biased region" description="Basic residues" evidence="1">
    <location>
        <begin position="176"/>
        <end position="189"/>
    </location>
</feature>
<protein>
    <submittedName>
        <fullName evidence="2">Uncharacterized protein</fullName>
    </submittedName>
</protein>
<organism evidence="2 3">
    <name type="scientific">Phytophthora megakarya</name>
    <dbReference type="NCBI Taxonomy" id="4795"/>
    <lineage>
        <taxon>Eukaryota</taxon>
        <taxon>Sar</taxon>
        <taxon>Stramenopiles</taxon>
        <taxon>Oomycota</taxon>
        <taxon>Peronosporomycetes</taxon>
        <taxon>Peronosporales</taxon>
        <taxon>Peronosporaceae</taxon>
        <taxon>Phytophthora</taxon>
    </lineage>
</organism>
<sequence length="268" mass="31129">MVRYIGTDNCRRRPNVHGVFSAVRLLGTTALNTTKLQRHATIQQSEKTNNISSTTSADLTGMLGTREYNSTKVAARDHVKRFLETCGDYGLERRLCHVKVYDIHELEEMIIEILKWMIANRQNYLLNPDPEVMIPVDRNVATTREMAIRAVIVVTETSDAVAMTHKRSHESPLQKERKHLKPKRRRSSRYLRDYNDYDNHDGWNADESRYTDEEREEYNDSTDEDDFAAAANEVERLNEAGGTYARSDARVPKTEQSRSFNRDNRFQR</sequence>
<name>A0A225V915_9STRA</name>
<evidence type="ECO:0000313" key="2">
    <source>
        <dbReference type="EMBL" id="OWZ01863.1"/>
    </source>
</evidence>
<feature type="region of interest" description="Disordered" evidence="1">
    <location>
        <begin position="162"/>
        <end position="268"/>
    </location>
</feature>
<dbReference type="EMBL" id="NBNE01006562">
    <property type="protein sequence ID" value="OWZ01863.1"/>
    <property type="molecule type" value="Genomic_DNA"/>
</dbReference>
<evidence type="ECO:0000256" key="1">
    <source>
        <dbReference type="SAM" id="MobiDB-lite"/>
    </source>
</evidence>
<dbReference type="Proteomes" id="UP000198211">
    <property type="component" value="Unassembled WGS sequence"/>
</dbReference>